<name>A0A8B8C1Q9_CRAVI</name>
<proteinExistence type="inferred from homology"/>
<dbReference type="GO" id="GO:0098609">
    <property type="term" value="P:cell-cell adhesion"/>
    <property type="evidence" value="ECO:0007669"/>
    <property type="project" value="TreeGrafter"/>
</dbReference>
<feature type="repeat" description="FG-GAP" evidence="12">
    <location>
        <begin position="378"/>
        <end position="433"/>
    </location>
</feature>
<evidence type="ECO:0000256" key="4">
    <source>
        <dbReference type="ARBA" id="ARBA00022729"/>
    </source>
</evidence>
<dbReference type="InterPro" id="IPR000413">
    <property type="entry name" value="Integrin_alpha"/>
</dbReference>
<dbReference type="PROSITE" id="PS00242">
    <property type="entry name" value="INTEGRIN_ALPHA"/>
    <property type="match status" value="1"/>
</dbReference>
<dbReference type="PROSITE" id="PS51470">
    <property type="entry name" value="FG_GAP"/>
    <property type="match status" value="4"/>
</dbReference>
<feature type="transmembrane region" description="Helical" evidence="13">
    <location>
        <begin position="998"/>
        <end position="1022"/>
    </location>
</feature>
<comment type="similarity">
    <text evidence="2 13">Belongs to the integrin alpha chain family.</text>
</comment>
<keyword evidence="4" id="KW-0732">Signal</keyword>
<keyword evidence="17" id="KW-1185">Reference proteome</keyword>
<evidence type="ECO:0000256" key="8">
    <source>
        <dbReference type="ARBA" id="ARBA00023037"/>
    </source>
</evidence>
<keyword evidence="11" id="KW-0325">Glycoprotein</keyword>
<dbReference type="Proteomes" id="UP000694844">
    <property type="component" value="Chromosome 9"/>
</dbReference>
<evidence type="ECO:0000256" key="7">
    <source>
        <dbReference type="ARBA" id="ARBA00022989"/>
    </source>
</evidence>
<keyword evidence="5" id="KW-0677">Repeat</keyword>
<dbReference type="KEGG" id="cvn:111115225"/>
<evidence type="ECO:0000256" key="1">
    <source>
        <dbReference type="ARBA" id="ARBA00004479"/>
    </source>
</evidence>
<dbReference type="GO" id="GO:0007160">
    <property type="term" value="P:cell-matrix adhesion"/>
    <property type="evidence" value="ECO:0007669"/>
    <property type="project" value="TreeGrafter"/>
</dbReference>
<keyword evidence="6 13" id="KW-0130">Cell adhesion</keyword>
<dbReference type="RefSeq" id="XP_022309592.1">
    <property type="nucleotide sequence ID" value="XM_022453884.1"/>
</dbReference>
<evidence type="ECO:0000256" key="13">
    <source>
        <dbReference type="RuleBase" id="RU003762"/>
    </source>
</evidence>
<evidence type="ECO:0000313" key="18">
    <source>
        <dbReference type="RefSeq" id="XP_022309592.1"/>
    </source>
</evidence>
<feature type="repeat" description="FG-GAP" evidence="12">
    <location>
        <begin position="437"/>
        <end position="500"/>
    </location>
</feature>
<dbReference type="GO" id="GO:0005178">
    <property type="term" value="F:integrin binding"/>
    <property type="evidence" value="ECO:0007669"/>
    <property type="project" value="TreeGrafter"/>
</dbReference>
<dbReference type="InterPro" id="IPR013519">
    <property type="entry name" value="Int_alpha_beta-p"/>
</dbReference>
<keyword evidence="3 13" id="KW-0812">Transmembrane</keyword>
<evidence type="ECO:0000256" key="3">
    <source>
        <dbReference type="ARBA" id="ARBA00022692"/>
    </source>
</evidence>
<gene>
    <name evidence="18" type="primary">LOC111115225</name>
</gene>
<dbReference type="AlphaFoldDB" id="A0A8B8C1Q9"/>
<keyword evidence="7 13" id="KW-1133">Transmembrane helix</keyword>
<dbReference type="SMART" id="SM00191">
    <property type="entry name" value="Int_alpha"/>
    <property type="match status" value="5"/>
</dbReference>
<dbReference type="Pfam" id="PF20805">
    <property type="entry name" value="Integrin_A_Ig_2"/>
    <property type="match status" value="1"/>
</dbReference>
<dbReference type="Pfam" id="PF08441">
    <property type="entry name" value="Integrin_A_Ig_1"/>
    <property type="match status" value="1"/>
</dbReference>
<evidence type="ECO:0000259" key="16">
    <source>
        <dbReference type="Pfam" id="PF20805"/>
    </source>
</evidence>
<dbReference type="InterPro" id="IPR048285">
    <property type="entry name" value="Integrin_alpha_Ig-like_2"/>
</dbReference>
<feature type="repeat" description="FG-GAP" evidence="12">
    <location>
        <begin position="35"/>
        <end position="97"/>
    </location>
</feature>
<keyword evidence="9 13" id="KW-0472">Membrane</keyword>
<dbReference type="InterPro" id="IPR013649">
    <property type="entry name" value="Integrin_alpha_Ig-like_1"/>
</dbReference>
<dbReference type="PANTHER" id="PTHR23220:SF133">
    <property type="entry name" value="INTEGRIN ALPHA-PS2"/>
    <property type="match status" value="1"/>
</dbReference>
<dbReference type="GO" id="GO:0009897">
    <property type="term" value="C:external side of plasma membrane"/>
    <property type="evidence" value="ECO:0007669"/>
    <property type="project" value="TreeGrafter"/>
</dbReference>
<dbReference type="GeneID" id="111115225"/>
<dbReference type="GO" id="GO:0008305">
    <property type="term" value="C:integrin complex"/>
    <property type="evidence" value="ECO:0007669"/>
    <property type="project" value="InterPro"/>
</dbReference>
<organism evidence="17 18">
    <name type="scientific">Crassostrea virginica</name>
    <name type="common">Eastern oyster</name>
    <dbReference type="NCBI Taxonomy" id="6565"/>
    <lineage>
        <taxon>Eukaryota</taxon>
        <taxon>Metazoa</taxon>
        <taxon>Spiralia</taxon>
        <taxon>Lophotrochozoa</taxon>
        <taxon>Mollusca</taxon>
        <taxon>Bivalvia</taxon>
        <taxon>Autobranchia</taxon>
        <taxon>Pteriomorphia</taxon>
        <taxon>Ostreida</taxon>
        <taxon>Ostreoidea</taxon>
        <taxon>Ostreidae</taxon>
        <taxon>Crassostrea</taxon>
    </lineage>
</organism>
<evidence type="ECO:0000256" key="9">
    <source>
        <dbReference type="ARBA" id="ARBA00023136"/>
    </source>
</evidence>
<dbReference type="SUPFAM" id="SSF69318">
    <property type="entry name" value="Integrin alpha N-terminal domain"/>
    <property type="match status" value="1"/>
</dbReference>
<keyword evidence="10 13" id="KW-0675">Receptor</keyword>
<evidence type="ECO:0000256" key="6">
    <source>
        <dbReference type="ARBA" id="ARBA00022889"/>
    </source>
</evidence>
<feature type="region of interest" description="Disordered" evidence="14">
    <location>
        <begin position="1048"/>
        <end position="1104"/>
    </location>
</feature>
<evidence type="ECO:0000256" key="14">
    <source>
        <dbReference type="SAM" id="MobiDB-lite"/>
    </source>
</evidence>
<dbReference type="Gene3D" id="2.60.40.1530">
    <property type="entry name" value="ntegrin, alpha v. Chain A, domain 4"/>
    <property type="match status" value="1"/>
</dbReference>
<dbReference type="PANTHER" id="PTHR23220">
    <property type="entry name" value="INTEGRIN ALPHA"/>
    <property type="match status" value="1"/>
</dbReference>
<dbReference type="Gene3D" id="2.130.10.130">
    <property type="entry name" value="Integrin alpha, N-terminal"/>
    <property type="match status" value="1"/>
</dbReference>
<dbReference type="Pfam" id="PF01839">
    <property type="entry name" value="FG-GAP"/>
    <property type="match status" value="2"/>
</dbReference>
<accession>A0A8B8C1Q9</accession>
<dbReference type="OrthoDB" id="5573735at2759"/>
<evidence type="ECO:0000256" key="11">
    <source>
        <dbReference type="ARBA" id="ARBA00023180"/>
    </source>
</evidence>
<dbReference type="GO" id="GO:0033627">
    <property type="term" value="P:cell adhesion mediated by integrin"/>
    <property type="evidence" value="ECO:0007669"/>
    <property type="project" value="TreeGrafter"/>
</dbReference>
<dbReference type="Gene3D" id="2.60.40.1510">
    <property type="entry name" value="ntegrin, alpha v. Chain A, domain 3"/>
    <property type="match status" value="1"/>
</dbReference>
<feature type="domain" description="Integrin alpha first immunoglubulin-like" evidence="15">
    <location>
        <begin position="485"/>
        <end position="635"/>
    </location>
</feature>
<dbReference type="InterPro" id="IPR032695">
    <property type="entry name" value="Integrin_dom_sf"/>
</dbReference>
<dbReference type="GO" id="GO:0007229">
    <property type="term" value="P:integrin-mediated signaling pathway"/>
    <property type="evidence" value="ECO:0007669"/>
    <property type="project" value="UniProtKB-KW"/>
</dbReference>
<dbReference type="PRINTS" id="PR01185">
    <property type="entry name" value="INTEGRINA"/>
</dbReference>
<feature type="domain" description="Integrin alpha second immunoglobulin-like" evidence="16">
    <location>
        <begin position="641"/>
        <end position="779"/>
    </location>
</feature>
<dbReference type="InterPro" id="IPR018184">
    <property type="entry name" value="Integrin_alpha_C_CS"/>
</dbReference>
<reference evidence="18" key="1">
    <citation type="submission" date="2025-08" db="UniProtKB">
        <authorList>
            <consortium name="RefSeq"/>
        </authorList>
    </citation>
    <scope>IDENTIFICATION</scope>
    <source>
        <tissue evidence="18">Whole sample</tissue>
    </source>
</reference>
<evidence type="ECO:0000313" key="17">
    <source>
        <dbReference type="Proteomes" id="UP000694844"/>
    </source>
</evidence>
<sequence length="1104" mass="121752">MYPRCCGMVWTVAELLTTVVVVALLVVVSGYNVDTDFPKIFKGPAGSWFGVSTEIVKTDSNTWILVGAPRDNFTDKPEIPQPGNVYACPVNFDEDEQCSVLYKLRTDESSALDADKPPGVFEQKEQLLGASILVPKDPSKAIIICAPNWRNLRLFSDPSIEAYQVVGNCFELHDRNDLNQTTRKPFRISQSMISDGYRDPLIGFSLTESPHPDFDIVFGSPNAGVASTGGTLARNSIGSTHSFIIEKTDLTTTYQAGAYFGYSLATGSFGGDGGFYYVTGSPGFSNQNGVIGSFSIIAFDGNSENQVKLMEGLQIGAGFGQALVIADVNGDGHQDILVSAPNTYRNETNRNRVIYDVGAIHIFYGTGDKSTLLTQDAQTITGSTSLGSRFGTAISVVGDLNKDSYNDVVVGAPYEQDSGVVYIFNGNSPRMEDAFSQRILGSDLRTGLAGFGYYISKTGDDLDGNSYHDFAVGAYKSDEVVLLRARPIIEVRVSIEMDPDPVPINSTGTACGGQGTTKPCFNLHLCFNFVGEGVNQTYIDIKLFADAENGRPRVSFDDSEQKDVARISRFPVFSYKQSCMNRTLRNLVVNRQFFEDIEKPVVVRTTYKLSTDSVPDTVRTILKRGSKTVHNSQILFGTGCKDMVCYSNLHLVSMMDKTAFLIGRDKDLRLNIEFKNSGELSFNTGLQVTFPNIFTYSSLTEEQFSERVICSSVSTSVNDSVLSCDLDSPLYAYMVVNITMYFYLANDRRINTENIPSSDLTFTSSVSSNHETDSSDNQETLILPLALLTDVSFIVSSSDEQILATNTSVSFTNTFTMFNEGPSSIDAALVFFLFPVQYEENVMIDQDSSKPTTTNDKDKCRLLYHPDRNKAPEGERLSSNSMNREFIQRPLSERPETSQTMACDSVGNGYKCAVVECSVYDVQPTDTDNRTFTLVFHLQTESLPPLQTGKASLSFVVQASVYPSPDTRIPLQFERNVTSEISVNILLSEFITLPAEEVSVWIIIVACLVSILLIVIVVIVLWKCGFFERKKRKELNAFKRKTQMSIRSARSARSGVGAGSVKSHRSITTGSFRVKKMGDDHEKLHDKNDAEEDENISPEENNKC</sequence>
<dbReference type="SUPFAM" id="SSF69179">
    <property type="entry name" value="Integrin domains"/>
    <property type="match status" value="3"/>
</dbReference>
<comment type="subcellular location">
    <subcellularLocation>
        <location evidence="1 13">Membrane</location>
        <topology evidence="1 13">Single-pass type I membrane protein</topology>
    </subcellularLocation>
</comment>
<dbReference type="Gene3D" id="1.20.5.930">
    <property type="entry name" value="Bicelle-embedded integrin alpha(iib) transmembrane segment"/>
    <property type="match status" value="1"/>
</dbReference>
<keyword evidence="8 13" id="KW-0401">Integrin</keyword>
<evidence type="ECO:0000256" key="2">
    <source>
        <dbReference type="ARBA" id="ARBA00008054"/>
    </source>
</evidence>
<feature type="compositionally biased region" description="Basic and acidic residues" evidence="14">
    <location>
        <begin position="1076"/>
        <end position="1088"/>
    </location>
</feature>
<dbReference type="InterPro" id="IPR028994">
    <property type="entry name" value="Integrin_alpha_N"/>
</dbReference>
<evidence type="ECO:0000256" key="5">
    <source>
        <dbReference type="ARBA" id="ARBA00022737"/>
    </source>
</evidence>
<dbReference type="InterPro" id="IPR013517">
    <property type="entry name" value="FG-GAP"/>
</dbReference>
<evidence type="ECO:0000256" key="12">
    <source>
        <dbReference type="PROSITE-ProRule" id="PRU00803"/>
    </source>
</evidence>
<evidence type="ECO:0000256" key="10">
    <source>
        <dbReference type="ARBA" id="ARBA00023170"/>
    </source>
</evidence>
<dbReference type="Gene3D" id="2.60.40.1460">
    <property type="entry name" value="Integrin domains. Chain A, domain 2"/>
    <property type="match status" value="1"/>
</dbReference>
<protein>
    <submittedName>
        <fullName evidence="18">Integrin alpha pat-2-like</fullName>
    </submittedName>
</protein>
<feature type="repeat" description="FG-GAP" evidence="12">
    <location>
        <begin position="305"/>
        <end position="366"/>
    </location>
</feature>
<evidence type="ECO:0000259" key="15">
    <source>
        <dbReference type="Pfam" id="PF08441"/>
    </source>
</evidence>